<dbReference type="SUPFAM" id="SSF53448">
    <property type="entry name" value="Nucleotide-diphospho-sugar transferases"/>
    <property type="match status" value="1"/>
</dbReference>
<sequence>MAVNISKRIIRLGLLSSFILLSVVFLSTHSKVNEFIFGSSVASDAVAKGITEGGEKPSIVDKNASKDLGDYAEHFAGDMESTGDSEGKPKACFVSLVRNEALWDIVPSIQQVEDRFNRNYKYPWVFLNDVPFTDEFKHVVSNIVSGSVEFGIIPKEHWSYPNWIDQEKAAKARQEMAENNIIYGGSEPYRHMCRFESGFFWRHPLLKKFNWYWRVEPSTQLYCDIKYDVFKWMQEHKKVYGFTISIREYEATIKTLWETTKQFMKEYPNYIEKDNMMAFISDDNGKTYNLCHFWSNFEIASLDFWRSDRYKTYFEYLDKAGGFFYERWGDAPVHSIAAALMLRKDQIHYFADIGYHHPPYSNCPADNKLWSEGRCSCNQKNDFTFEGYSCGTKFYEVNGMKRPT</sequence>
<dbReference type="HOGENOM" id="CLU_024327_0_1_1"/>
<dbReference type="Gene3D" id="3.90.550.10">
    <property type="entry name" value="Spore Coat Polysaccharide Biosynthesis Protein SpsA, Chain A"/>
    <property type="match status" value="1"/>
</dbReference>
<name>G8JQB9_ERECY</name>
<dbReference type="Pfam" id="PF01793">
    <property type="entry name" value="Glyco_transf_15"/>
    <property type="match status" value="1"/>
</dbReference>
<dbReference type="InParanoid" id="G8JQB9"/>
<gene>
    <name evidence="7" type="ordered locus">Ecym_2558</name>
</gene>
<dbReference type="GO" id="GO:0006493">
    <property type="term" value="P:protein O-linked glycosylation"/>
    <property type="evidence" value="ECO:0007669"/>
    <property type="project" value="EnsemblFungi"/>
</dbReference>
<dbReference type="GO" id="GO:0016020">
    <property type="term" value="C:membrane"/>
    <property type="evidence" value="ECO:0007669"/>
    <property type="project" value="UniProtKB-SubCell"/>
</dbReference>
<evidence type="ECO:0000256" key="1">
    <source>
        <dbReference type="ARBA" id="ARBA00004606"/>
    </source>
</evidence>
<evidence type="ECO:0000256" key="2">
    <source>
        <dbReference type="ARBA" id="ARBA00007677"/>
    </source>
</evidence>
<reference evidence="8" key="1">
    <citation type="journal article" date="2012" name="G3 (Bethesda)">
        <title>Pichia sorbitophila, an interspecies yeast hybrid reveals early steps of genome resolution following polyploidization.</title>
        <authorList>
            <person name="Leh Louis V."/>
            <person name="Despons L."/>
            <person name="Friedrich A."/>
            <person name="Martin T."/>
            <person name="Durrens P."/>
            <person name="Casaregola S."/>
            <person name="Neuveglise C."/>
            <person name="Fairhead C."/>
            <person name="Marck C."/>
            <person name="Cruz J.A."/>
            <person name="Straub M.L."/>
            <person name="Kugler V."/>
            <person name="Sacerdot C."/>
            <person name="Uzunov Z."/>
            <person name="Thierry A."/>
            <person name="Weiss S."/>
            <person name="Bleykasten C."/>
            <person name="De Montigny J."/>
            <person name="Jacques N."/>
            <person name="Jung P."/>
            <person name="Lemaire M."/>
            <person name="Mallet S."/>
            <person name="Morel G."/>
            <person name="Richard G.F."/>
            <person name="Sarkar A."/>
            <person name="Savel G."/>
            <person name="Schacherer J."/>
            <person name="Seret M.L."/>
            <person name="Talla E."/>
            <person name="Samson G."/>
            <person name="Jubin C."/>
            <person name="Poulain J."/>
            <person name="Vacherie B."/>
            <person name="Barbe V."/>
            <person name="Pelletier E."/>
            <person name="Sherman D.J."/>
            <person name="Westhof E."/>
            <person name="Weissenbach J."/>
            <person name="Baret P.V."/>
            <person name="Wincker P."/>
            <person name="Gaillardin C."/>
            <person name="Dujon B."/>
            <person name="Souciet J.L."/>
        </authorList>
    </citation>
    <scope>NUCLEOTIDE SEQUENCE [LARGE SCALE GENOMIC DNA]</scope>
    <source>
        <strain evidence="8">CBS 270.75 / DBVPG 7215 / KCTC 17166 / NRRL Y-17582</strain>
    </source>
</reference>
<keyword evidence="8" id="KW-1185">Reference proteome</keyword>
<keyword evidence="4" id="KW-0808">Transferase</keyword>
<comment type="similarity">
    <text evidence="2">Belongs to the glycosyltransferase 15 family.</text>
</comment>
<dbReference type="InterPro" id="IPR029044">
    <property type="entry name" value="Nucleotide-diphossugar_trans"/>
</dbReference>
<dbReference type="PANTHER" id="PTHR31121">
    <property type="entry name" value="ALPHA-1,2 MANNOSYLTRANSFERASE KTR1"/>
    <property type="match status" value="1"/>
</dbReference>
<dbReference type="GO" id="GO:0005797">
    <property type="term" value="C:Golgi medial cisterna"/>
    <property type="evidence" value="ECO:0007669"/>
    <property type="project" value="EnsemblFungi"/>
</dbReference>
<evidence type="ECO:0000256" key="5">
    <source>
        <dbReference type="ARBA" id="ARBA00022968"/>
    </source>
</evidence>
<keyword evidence="5" id="KW-0812">Transmembrane</keyword>
<dbReference type="OMA" id="YTQCPLN"/>
<dbReference type="OrthoDB" id="439943at2759"/>
<keyword evidence="5" id="KW-0735">Signal-anchor</keyword>
<dbReference type="eggNOG" id="KOG4472">
    <property type="taxonomic scope" value="Eukaryota"/>
</dbReference>
<dbReference type="AlphaFoldDB" id="G8JQB9"/>
<organism evidence="7 8">
    <name type="scientific">Eremothecium cymbalariae (strain CBS 270.75 / DBVPG 7215 / KCTC 17166 / NRRL Y-17582)</name>
    <name type="common">Yeast</name>
    <dbReference type="NCBI Taxonomy" id="931890"/>
    <lineage>
        <taxon>Eukaryota</taxon>
        <taxon>Fungi</taxon>
        <taxon>Dikarya</taxon>
        <taxon>Ascomycota</taxon>
        <taxon>Saccharomycotina</taxon>
        <taxon>Saccharomycetes</taxon>
        <taxon>Saccharomycetales</taxon>
        <taxon>Saccharomycetaceae</taxon>
        <taxon>Eremothecium</taxon>
    </lineage>
</organism>
<evidence type="ECO:0000256" key="3">
    <source>
        <dbReference type="ARBA" id="ARBA00022676"/>
    </source>
</evidence>
<protein>
    <recommendedName>
        <fullName evidence="9">Glycosyltransferase family 15 protein</fullName>
    </recommendedName>
</protein>
<dbReference type="FunCoup" id="G8JQB9">
    <property type="interactions" value="113"/>
</dbReference>
<evidence type="ECO:0000256" key="4">
    <source>
        <dbReference type="ARBA" id="ARBA00022679"/>
    </source>
</evidence>
<dbReference type="GO" id="GO:0000032">
    <property type="term" value="P:cell wall mannoprotein biosynthetic process"/>
    <property type="evidence" value="ECO:0007669"/>
    <property type="project" value="EnsemblFungi"/>
</dbReference>
<dbReference type="FunFam" id="3.90.550.10:FF:000051">
    <property type="entry name" value="Alpha-1,2-mannosyltransferase (Ktr4)"/>
    <property type="match status" value="1"/>
</dbReference>
<comment type="subcellular location">
    <subcellularLocation>
        <location evidence="1">Membrane</location>
        <topology evidence="1">Single-pass type II membrane protein</topology>
    </subcellularLocation>
</comment>
<evidence type="ECO:0000313" key="7">
    <source>
        <dbReference type="EMBL" id="AET38277.1"/>
    </source>
</evidence>
<evidence type="ECO:0000313" key="8">
    <source>
        <dbReference type="Proteomes" id="UP000006790"/>
    </source>
</evidence>
<dbReference type="KEGG" id="erc:Ecym_2558"/>
<dbReference type="InterPro" id="IPR002685">
    <property type="entry name" value="Glyco_trans_15"/>
</dbReference>
<proteinExistence type="inferred from homology"/>
<dbReference type="PANTHER" id="PTHR31121:SF8">
    <property type="entry name" value="GLYCOLIPID 2-ALPHA-MANNOSYLTRANSFERASE-RELATED"/>
    <property type="match status" value="1"/>
</dbReference>
<dbReference type="Proteomes" id="UP000006790">
    <property type="component" value="Chromosome 2"/>
</dbReference>
<dbReference type="STRING" id="931890.G8JQB9"/>
<accession>G8JQB9</accession>
<dbReference type="EMBL" id="CP002498">
    <property type="protein sequence ID" value="AET38277.1"/>
    <property type="molecule type" value="Genomic_DNA"/>
</dbReference>
<dbReference type="GO" id="GO:0000026">
    <property type="term" value="F:alpha-1,2-mannosyltransferase activity"/>
    <property type="evidence" value="ECO:0007669"/>
    <property type="project" value="EnsemblFungi"/>
</dbReference>
<dbReference type="RefSeq" id="XP_003645094.1">
    <property type="nucleotide sequence ID" value="XM_003645046.1"/>
</dbReference>
<dbReference type="GO" id="GO:0006491">
    <property type="term" value="P:N-glycan processing"/>
    <property type="evidence" value="ECO:0007669"/>
    <property type="project" value="EnsemblFungi"/>
</dbReference>
<feature type="active site" description="Nucleophile" evidence="6">
    <location>
        <position position="298"/>
    </location>
</feature>
<evidence type="ECO:0000256" key="6">
    <source>
        <dbReference type="PIRSR" id="PIRSR018153-1"/>
    </source>
</evidence>
<keyword evidence="3" id="KW-0328">Glycosyltransferase</keyword>
<evidence type="ECO:0008006" key="9">
    <source>
        <dbReference type="Google" id="ProtNLM"/>
    </source>
</evidence>
<dbReference type="GeneID" id="11471927"/>
<dbReference type="PIRSF" id="PIRSF018153">
    <property type="entry name" value="Glyco_trans_15"/>
    <property type="match status" value="1"/>
</dbReference>